<evidence type="ECO:0000256" key="2">
    <source>
        <dbReference type="SAM" id="SignalP"/>
    </source>
</evidence>
<dbReference type="AlphaFoldDB" id="A0A8S9ZS59"/>
<accession>A0A8S9ZS59</accession>
<feature type="compositionally biased region" description="Gly residues" evidence="1">
    <location>
        <begin position="523"/>
        <end position="545"/>
    </location>
</feature>
<name>A0A8S9ZS59_9BILA</name>
<keyword evidence="2" id="KW-0732">Signal</keyword>
<protein>
    <submittedName>
        <fullName evidence="3">Uncharacterized protein</fullName>
    </submittedName>
</protein>
<organism evidence="3 4">
    <name type="scientific">Meloidogyne graminicola</name>
    <dbReference type="NCBI Taxonomy" id="189291"/>
    <lineage>
        <taxon>Eukaryota</taxon>
        <taxon>Metazoa</taxon>
        <taxon>Ecdysozoa</taxon>
        <taxon>Nematoda</taxon>
        <taxon>Chromadorea</taxon>
        <taxon>Rhabditida</taxon>
        <taxon>Tylenchina</taxon>
        <taxon>Tylenchomorpha</taxon>
        <taxon>Tylenchoidea</taxon>
        <taxon>Meloidogynidae</taxon>
        <taxon>Meloidogyninae</taxon>
        <taxon>Meloidogyne</taxon>
    </lineage>
</organism>
<evidence type="ECO:0000313" key="4">
    <source>
        <dbReference type="Proteomes" id="UP000605970"/>
    </source>
</evidence>
<evidence type="ECO:0000313" key="3">
    <source>
        <dbReference type="EMBL" id="KAF7635877.1"/>
    </source>
</evidence>
<feature type="compositionally biased region" description="Polar residues" evidence="1">
    <location>
        <begin position="466"/>
        <end position="487"/>
    </location>
</feature>
<feature type="signal peptide" evidence="2">
    <location>
        <begin position="1"/>
        <end position="25"/>
    </location>
</feature>
<feature type="region of interest" description="Disordered" evidence="1">
    <location>
        <begin position="442"/>
        <end position="545"/>
    </location>
</feature>
<reference evidence="3" key="1">
    <citation type="journal article" date="2020" name="Ecol. Evol.">
        <title>Genome structure and content of the rice root-knot nematode (Meloidogyne graminicola).</title>
        <authorList>
            <person name="Phan N.T."/>
            <person name="Danchin E.G.J."/>
            <person name="Klopp C."/>
            <person name="Perfus-Barbeoch L."/>
            <person name="Kozlowski D.K."/>
            <person name="Koutsovoulos G.D."/>
            <person name="Lopez-Roques C."/>
            <person name="Bouchez O."/>
            <person name="Zahm M."/>
            <person name="Besnard G."/>
            <person name="Bellafiore S."/>
        </authorList>
    </citation>
    <scope>NUCLEOTIDE SEQUENCE</scope>
    <source>
        <strain evidence="3">VN-18</strain>
    </source>
</reference>
<feature type="chain" id="PRO_5035718424" evidence="2">
    <location>
        <begin position="26"/>
        <end position="545"/>
    </location>
</feature>
<gene>
    <name evidence="3" type="ORF">Mgra_00004789</name>
</gene>
<feature type="compositionally biased region" description="Low complexity" evidence="1">
    <location>
        <begin position="442"/>
        <end position="453"/>
    </location>
</feature>
<proteinExistence type="predicted"/>
<keyword evidence="4" id="KW-1185">Reference proteome</keyword>
<sequence>MIILNILKLFLLFFIIYSPQQLTEGMHNPPEIIRSGISQLLEPINPRQFSLTDLSFIRLILDSFQVNDLYDDHLFVTNQNLLNILQRYGDEIINREYIIPSHNRRRRSRIRQAIQNIKNIYGKIERLFNHFNDVHLTNYQNDINAYFITQTNQSINQTREERINFIFNRIIDYGCYLNDQIYIELLNNYNIGINIINNEIIPNYDSLWTFSDEQINVLFNYFKFPSQKEINLLFLYYLYSIVRTIIILFIRDNTNYYINLFNLLTEQFHRQISIVAYMRNFDDLEVYATQLYNNLRTLHIFTFLDNTYGNGDFIKTINIIETNFAERYPVSFVSANYENINEINQYMRVISTFLKPEDNNAITQEEYNNLLPYQIEGQTTFDLYRLYNSEYLEINFNLRNKIEEYFINEQLIAAVNNGDIEYSLDREEFIDYEEGRINISPKIRPINIPNPNIGEGTCRGNDDGGASSSHQGEASTSNQGEANTSHQDPGPSSGRRRQRDDGNGGGNGDGNGGSGPRQRGRRNGGGNGSRGSHGRGRNGGNGNEN</sequence>
<dbReference type="EMBL" id="JABEBT010000037">
    <property type="protein sequence ID" value="KAF7635877.1"/>
    <property type="molecule type" value="Genomic_DNA"/>
</dbReference>
<feature type="compositionally biased region" description="Gly residues" evidence="1">
    <location>
        <begin position="503"/>
        <end position="515"/>
    </location>
</feature>
<evidence type="ECO:0000256" key="1">
    <source>
        <dbReference type="SAM" id="MobiDB-lite"/>
    </source>
</evidence>
<comment type="caution">
    <text evidence="3">The sequence shown here is derived from an EMBL/GenBank/DDBJ whole genome shotgun (WGS) entry which is preliminary data.</text>
</comment>
<dbReference type="Proteomes" id="UP000605970">
    <property type="component" value="Unassembled WGS sequence"/>
</dbReference>